<evidence type="ECO:0000256" key="3">
    <source>
        <dbReference type="SAM" id="MobiDB-lite"/>
    </source>
</evidence>
<keyword evidence="1" id="KW-0677">Repeat</keyword>
<dbReference type="InterPro" id="IPR027417">
    <property type="entry name" value="P-loop_NTPase"/>
</dbReference>
<feature type="compositionally biased region" description="Polar residues" evidence="3">
    <location>
        <begin position="67"/>
        <end position="79"/>
    </location>
</feature>
<dbReference type="PROSITE" id="PS50088">
    <property type="entry name" value="ANK_REPEAT"/>
    <property type="match status" value="1"/>
</dbReference>
<feature type="repeat" description="ANK" evidence="2">
    <location>
        <begin position="672"/>
        <end position="704"/>
    </location>
</feature>
<evidence type="ECO:0000313" key="6">
    <source>
        <dbReference type="Proteomes" id="UP001240678"/>
    </source>
</evidence>
<dbReference type="Pfam" id="PF24883">
    <property type="entry name" value="NPHP3_N"/>
    <property type="match status" value="1"/>
</dbReference>
<dbReference type="PROSITE" id="PS50837">
    <property type="entry name" value="NACHT"/>
    <property type="match status" value="1"/>
</dbReference>
<keyword evidence="6" id="KW-1185">Reference proteome</keyword>
<accession>A0AAI9ZAS5</accession>
<dbReference type="EMBL" id="MOOE01000001">
    <property type="protein sequence ID" value="KAK1540024.1"/>
    <property type="molecule type" value="Genomic_DNA"/>
</dbReference>
<evidence type="ECO:0000313" key="5">
    <source>
        <dbReference type="EMBL" id="KAK1540024.1"/>
    </source>
</evidence>
<dbReference type="Pfam" id="PF12796">
    <property type="entry name" value="Ank_2"/>
    <property type="match status" value="2"/>
</dbReference>
<keyword evidence="2" id="KW-0040">ANK repeat</keyword>
<feature type="compositionally biased region" description="Pro residues" evidence="3">
    <location>
        <begin position="34"/>
        <end position="50"/>
    </location>
</feature>
<dbReference type="PANTHER" id="PTHR10039">
    <property type="entry name" value="AMELOGENIN"/>
    <property type="match status" value="1"/>
</dbReference>
<organism evidence="5 6">
    <name type="scientific">Colletotrichum costaricense</name>
    <dbReference type="NCBI Taxonomy" id="1209916"/>
    <lineage>
        <taxon>Eukaryota</taxon>
        <taxon>Fungi</taxon>
        <taxon>Dikarya</taxon>
        <taxon>Ascomycota</taxon>
        <taxon>Pezizomycotina</taxon>
        <taxon>Sordariomycetes</taxon>
        <taxon>Hypocreomycetidae</taxon>
        <taxon>Glomerellales</taxon>
        <taxon>Glomerellaceae</taxon>
        <taxon>Colletotrichum</taxon>
        <taxon>Colletotrichum acutatum species complex</taxon>
    </lineage>
</organism>
<proteinExistence type="predicted"/>
<reference evidence="5 6" key="1">
    <citation type="submission" date="2016-10" db="EMBL/GenBank/DDBJ databases">
        <title>The genome sequence of Colletotrichum fioriniae PJ7.</title>
        <authorList>
            <person name="Baroncelli R."/>
        </authorList>
    </citation>
    <scope>NUCLEOTIDE SEQUENCE [LARGE SCALE GENOMIC DNA]</scope>
    <source>
        <strain evidence="5 6">IMI 309622</strain>
    </source>
</reference>
<feature type="domain" description="NACHT" evidence="4">
    <location>
        <begin position="404"/>
        <end position="560"/>
    </location>
</feature>
<evidence type="ECO:0000256" key="1">
    <source>
        <dbReference type="ARBA" id="ARBA00022737"/>
    </source>
</evidence>
<gene>
    <name evidence="5" type="ORF">CCOS01_01338</name>
</gene>
<dbReference type="AlphaFoldDB" id="A0AAI9ZAS5"/>
<dbReference type="SUPFAM" id="SSF52540">
    <property type="entry name" value="P-loop containing nucleoside triphosphate hydrolases"/>
    <property type="match status" value="1"/>
</dbReference>
<dbReference type="InterPro" id="IPR056884">
    <property type="entry name" value="NPHP3-like_N"/>
</dbReference>
<evidence type="ECO:0000259" key="4">
    <source>
        <dbReference type="PROSITE" id="PS50837"/>
    </source>
</evidence>
<protein>
    <recommendedName>
        <fullName evidence="4">NACHT domain-containing protein</fullName>
    </recommendedName>
</protein>
<feature type="compositionally biased region" description="Basic and acidic residues" evidence="3">
    <location>
        <begin position="80"/>
        <end position="93"/>
    </location>
</feature>
<dbReference type="Proteomes" id="UP001240678">
    <property type="component" value="Unassembled WGS sequence"/>
</dbReference>
<feature type="compositionally biased region" description="Polar residues" evidence="3">
    <location>
        <begin position="51"/>
        <end position="60"/>
    </location>
</feature>
<dbReference type="SMART" id="SM00248">
    <property type="entry name" value="ANK"/>
    <property type="match status" value="4"/>
</dbReference>
<dbReference type="InterPro" id="IPR002110">
    <property type="entry name" value="Ankyrin_rpt"/>
</dbReference>
<dbReference type="InterPro" id="IPR007111">
    <property type="entry name" value="NACHT_NTPase"/>
</dbReference>
<dbReference type="GeneID" id="85333081"/>
<dbReference type="Gene3D" id="1.25.40.20">
    <property type="entry name" value="Ankyrin repeat-containing domain"/>
    <property type="match status" value="2"/>
</dbReference>
<comment type="caution">
    <text evidence="5">The sequence shown here is derived from an EMBL/GenBank/DDBJ whole genome shotgun (WGS) entry which is preliminary data.</text>
</comment>
<dbReference type="RefSeq" id="XP_060320972.1">
    <property type="nucleotide sequence ID" value="XM_060449534.1"/>
</dbReference>
<evidence type="ECO:0000256" key="2">
    <source>
        <dbReference type="PROSITE-ProRule" id="PRU00023"/>
    </source>
</evidence>
<dbReference type="Gene3D" id="3.40.50.300">
    <property type="entry name" value="P-loop containing nucleotide triphosphate hydrolases"/>
    <property type="match status" value="1"/>
</dbReference>
<dbReference type="SUPFAM" id="SSF48403">
    <property type="entry name" value="Ankyrin repeat"/>
    <property type="match status" value="1"/>
</dbReference>
<sequence>MMAETKSSEGTKSSCVSALISCFNLGSKKKPSASPGPTPKPAVPYEPKPQSPTKSAGDSVSNDKAESISSKHAGTGNTDADSKHSRESTEAHVEAPSSDAQLVKYQPIIVTESAPVDLWHEALNKTHQDTKSWMGKFGIDRSSTIQVQELTTLVRQSEEIYQDASSGLKIGERNILWRDYANRVVAWVTMIGDVAIAFAPAPVSPAETSRVEQLTAIFGAADRILGIVRRGQIYESVYGLASANLTEPSKILLRDSLIELYRRSLDSLASTSNRLDGQVSWATQFLAALTDSSRAEPFLSDLTDAENDVSRCAEACVCEATERNLQLLQSLHSPLRRIDDRVTQLLNNFQEMKRQEREHAMDHISNVKVDYIHVAKKEMRTEGTCEWLVQHPRFLAWEEPSFSSILWLNGQVGAGKTFLTSKVVDRYRSRPGDALGSPENDEGFAHFYCDRGVAGRRDVKSILSSYMVQLSTVSRHRNRWHTKLLMFCRDVAASRRSLEISECKRFVRDMVNAYPRSILVLDGLDECEENSRSQIVRFFRDLVKESDRPVKIFISSRPEADILELMGTSTCIQISTADNEKDIEKYIDSRLSQLQWDQLEPLNTETDVKERLMQLPEGLSASYEEICSRQSEYAMEVLMRVAMWVKWAQPPLKTWPLLHAETPYYHMLLRMDTLSFVHYACQRRQISVVKTLLSRGADTNSTSGHTPLCYAAHGELDIVSTLLDSKADPNVMCLHGRDHMYYGADEVFYLLVEHDGPRHCIESAFIRDADVIFRLLLKHGADLSLLSANGTNALHIAAYRGAVKCSRILIEELGYDVNSSLGGDFGSTLGAAVVGGSRSMIKFLFEEAMVDPTALTSNPPRPGMARLSDHEHEVALLMILFERAWVSEYLLKHNYWTEEDLLRVGYLPEHLRGEQLICGTLYGPNVSNPRPGPGAKEVADHSKIQRDMALSNWKEASVEWAIENAWRLPTRKVRCVNDVAGPGQ</sequence>
<feature type="region of interest" description="Disordered" evidence="3">
    <location>
        <begin position="26"/>
        <end position="98"/>
    </location>
</feature>
<name>A0AAI9ZAS5_9PEZI</name>
<dbReference type="InterPro" id="IPR036770">
    <property type="entry name" value="Ankyrin_rpt-contain_sf"/>
</dbReference>
<dbReference type="PROSITE" id="PS50297">
    <property type="entry name" value="ANK_REP_REGION"/>
    <property type="match status" value="1"/>
</dbReference>